<name>A0A0C9XYZ4_9AGAM</name>
<proteinExistence type="predicted"/>
<dbReference type="AlphaFoldDB" id="A0A0C9XYZ4"/>
<dbReference type="HOGENOM" id="CLU_1300134_0_0_1"/>
<keyword evidence="3" id="KW-1185">Reference proteome</keyword>
<feature type="region of interest" description="Disordered" evidence="1">
    <location>
        <begin position="105"/>
        <end position="138"/>
    </location>
</feature>
<dbReference type="EMBL" id="KN833821">
    <property type="protein sequence ID" value="KIK17755.1"/>
    <property type="molecule type" value="Genomic_DNA"/>
</dbReference>
<gene>
    <name evidence="2" type="ORF">PISMIDRAFT_213545</name>
</gene>
<protein>
    <submittedName>
        <fullName evidence="2">Uncharacterized protein</fullName>
    </submittedName>
</protein>
<reference evidence="2 3" key="1">
    <citation type="submission" date="2014-04" db="EMBL/GenBank/DDBJ databases">
        <authorList>
            <consortium name="DOE Joint Genome Institute"/>
            <person name="Kuo A."/>
            <person name="Kohler A."/>
            <person name="Costa M.D."/>
            <person name="Nagy L.G."/>
            <person name="Floudas D."/>
            <person name="Copeland A."/>
            <person name="Barry K.W."/>
            <person name="Cichocki N."/>
            <person name="Veneault-Fourrey C."/>
            <person name="LaButti K."/>
            <person name="Lindquist E.A."/>
            <person name="Lipzen A."/>
            <person name="Lundell T."/>
            <person name="Morin E."/>
            <person name="Murat C."/>
            <person name="Sun H."/>
            <person name="Tunlid A."/>
            <person name="Henrissat B."/>
            <person name="Grigoriev I.V."/>
            <person name="Hibbett D.S."/>
            <person name="Martin F."/>
            <person name="Nordberg H.P."/>
            <person name="Cantor M.N."/>
            <person name="Hua S.X."/>
        </authorList>
    </citation>
    <scope>NUCLEOTIDE SEQUENCE [LARGE SCALE GENOMIC DNA]</scope>
    <source>
        <strain evidence="2 3">441</strain>
    </source>
</reference>
<dbReference type="Proteomes" id="UP000054018">
    <property type="component" value="Unassembled WGS sequence"/>
</dbReference>
<accession>A0A0C9XYZ4</accession>
<evidence type="ECO:0000313" key="3">
    <source>
        <dbReference type="Proteomes" id="UP000054018"/>
    </source>
</evidence>
<feature type="compositionally biased region" description="Basic and acidic residues" evidence="1">
    <location>
        <begin position="41"/>
        <end position="56"/>
    </location>
</feature>
<feature type="compositionally biased region" description="Polar residues" evidence="1">
    <location>
        <begin position="113"/>
        <end position="122"/>
    </location>
</feature>
<organism evidence="2 3">
    <name type="scientific">Pisolithus microcarpus 441</name>
    <dbReference type="NCBI Taxonomy" id="765257"/>
    <lineage>
        <taxon>Eukaryota</taxon>
        <taxon>Fungi</taxon>
        <taxon>Dikarya</taxon>
        <taxon>Basidiomycota</taxon>
        <taxon>Agaricomycotina</taxon>
        <taxon>Agaricomycetes</taxon>
        <taxon>Agaricomycetidae</taxon>
        <taxon>Boletales</taxon>
        <taxon>Sclerodermatineae</taxon>
        <taxon>Pisolithaceae</taxon>
        <taxon>Pisolithus</taxon>
    </lineage>
</organism>
<reference evidence="3" key="2">
    <citation type="submission" date="2015-01" db="EMBL/GenBank/DDBJ databases">
        <title>Evolutionary Origins and Diversification of the Mycorrhizal Mutualists.</title>
        <authorList>
            <consortium name="DOE Joint Genome Institute"/>
            <consortium name="Mycorrhizal Genomics Consortium"/>
            <person name="Kohler A."/>
            <person name="Kuo A."/>
            <person name="Nagy L.G."/>
            <person name="Floudas D."/>
            <person name="Copeland A."/>
            <person name="Barry K.W."/>
            <person name="Cichocki N."/>
            <person name="Veneault-Fourrey C."/>
            <person name="LaButti K."/>
            <person name="Lindquist E.A."/>
            <person name="Lipzen A."/>
            <person name="Lundell T."/>
            <person name="Morin E."/>
            <person name="Murat C."/>
            <person name="Riley R."/>
            <person name="Ohm R."/>
            <person name="Sun H."/>
            <person name="Tunlid A."/>
            <person name="Henrissat B."/>
            <person name="Grigoriev I.V."/>
            <person name="Hibbett D.S."/>
            <person name="Martin F."/>
        </authorList>
    </citation>
    <scope>NUCLEOTIDE SEQUENCE [LARGE SCALE GENOMIC DNA]</scope>
    <source>
        <strain evidence="3">441</strain>
    </source>
</reference>
<evidence type="ECO:0000256" key="1">
    <source>
        <dbReference type="SAM" id="MobiDB-lite"/>
    </source>
</evidence>
<sequence length="212" mass="23396">MIVDGSTSKPHLRSLAKPPNKMVQEGPSATSRDSEPAELMDVSKRGKSKKSERGDSTRTVYPIDEERTPRPSRRNESAAVPTMPTDSNSRSSAIQLLQLARNRRAGATKGDTSDQWCPNLRTTAPDDSDDCSEASRTGRKLRRAVRSRKDTASERRIGCLRGHHLASLETTKLNGASRNDVGVCIPALNFNRRRGNSKRLGHLCKDSHSMFT</sequence>
<evidence type="ECO:0000313" key="2">
    <source>
        <dbReference type="EMBL" id="KIK17755.1"/>
    </source>
</evidence>
<feature type="region of interest" description="Disordered" evidence="1">
    <location>
        <begin position="1"/>
        <end position="92"/>
    </location>
</feature>
<feature type="compositionally biased region" description="Basic and acidic residues" evidence="1">
    <location>
        <begin position="64"/>
        <end position="76"/>
    </location>
</feature>